<dbReference type="InterPro" id="IPR041373">
    <property type="entry name" value="RT_RNaseH"/>
</dbReference>
<dbReference type="GO" id="GO:0004519">
    <property type="term" value="F:endonuclease activity"/>
    <property type="evidence" value="ECO:0007669"/>
    <property type="project" value="UniProtKB-KW"/>
</dbReference>
<dbReference type="GO" id="GO:0008270">
    <property type="term" value="F:zinc ion binding"/>
    <property type="evidence" value="ECO:0007669"/>
    <property type="project" value="InterPro"/>
</dbReference>
<dbReference type="InterPro" id="IPR036397">
    <property type="entry name" value="RNaseH_sf"/>
</dbReference>
<dbReference type="PROSITE" id="PS50994">
    <property type="entry name" value="INTEGRASE"/>
    <property type="match status" value="1"/>
</dbReference>
<dbReference type="Gene3D" id="3.30.420.10">
    <property type="entry name" value="Ribonuclease H-like superfamily/Ribonuclease H"/>
    <property type="match status" value="1"/>
</dbReference>
<dbReference type="FunFam" id="1.10.340.70:FF:000003">
    <property type="entry name" value="Protein CBG25708"/>
    <property type="match status" value="1"/>
</dbReference>
<dbReference type="GO" id="GO:0003964">
    <property type="term" value="F:RNA-directed DNA polymerase activity"/>
    <property type="evidence" value="ECO:0007669"/>
    <property type="project" value="UniProtKB-KW"/>
</dbReference>
<dbReference type="InterPro" id="IPR012337">
    <property type="entry name" value="RNaseH-like_sf"/>
</dbReference>
<dbReference type="Gene3D" id="1.10.340.70">
    <property type="match status" value="1"/>
</dbReference>
<keyword evidence="11" id="KW-1185">Reference proteome</keyword>
<evidence type="ECO:0000256" key="7">
    <source>
        <dbReference type="ARBA" id="ARBA00022918"/>
    </source>
</evidence>
<dbReference type="Pfam" id="PF00078">
    <property type="entry name" value="RVT_1"/>
    <property type="match status" value="1"/>
</dbReference>
<evidence type="ECO:0000259" key="8">
    <source>
        <dbReference type="PROSITE" id="PS50878"/>
    </source>
</evidence>
<dbReference type="InterPro" id="IPR021109">
    <property type="entry name" value="Peptidase_aspartic_dom_sf"/>
</dbReference>
<evidence type="ECO:0000259" key="9">
    <source>
        <dbReference type="PROSITE" id="PS50994"/>
    </source>
</evidence>
<dbReference type="Gene3D" id="2.40.70.10">
    <property type="entry name" value="Acid Proteases"/>
    <property type="match status" value="1"/>
</dbReference>
<evidence type="ECO:0000256" key="1">
    <source>
        <dbReference type="ARBA" id="ARBA00012493"/>
    </source>
</evidence>
<proteinExistence type="predicted"/>
<evidence type="ECO:0000313" key="11">
    <source>
        <dbReference type="Proteomes" id="UP000507470"/>
    </source>
</evidence>
<dbReference type="Proteomes" id="UP000507470">
    <property type="component" value="Unassembled WGS sequence"/>
</dbReference>
<dbReference type="SUPFAM" id="SSF56672">
    <property type="entry name" value="DNA/RNA polymerases"/>
    <property type="match status" value="1"/>
</dbReference>
<dbReference type="InterPro" id="IPR001969">
    <property type="entry name" value="Aspartic_peptidase_AS"/>
</dbReference>
<dbReference type="GO" id="GO:0006508">
    <property type="term" value="P:proteolysis"/>
    <property type="evidence" value="ECO:0007669"/>
    <property type="project" value="InterPro"/>
</dbReference>
<keyword evidence="2" id="KW-0808">Transferase</keyword>
<dbReference type="Pfam" id="PF00665">
    <property type="entry name" value="rve"/>
    <property type="match status" value="1"/>
</dbReference>
<dbReference type="CDD" id="cd09274">
    <property type="entry name" value="RNase_HI_RT_Ty3"/>
    <property type="match status" value="1"/>
</dbReference>
<feature type="domain" description="Reverse transcriptase" evidence="8">
    <location>
        <begin position="476"/>
        <end position="653"/>
    </location>
</feature>
<gene>
    <name evidence="10" type="ORF">MCOR_22226</name>
</gene>
<dbReference type="SUPFAM" id="SSF53098">
    <property type="entry name" value="Ribonuclease H-like"/>
    <property type="match status" value="1"/>
</dbReference>
<evidence type="ECO:0000256" key="4">
    <source>
        <dbReference type="ARBA" id="ARBA00022722"/>
    </source>
</evidence>
<dbReference type="SUPFAM" id="SSF50630">
    <property type="entry name" value="Acid proteases"/>
    <property type="match status" value="1"/>
</dbReference>
<evidence type="ECO:0000256" key="2">
    <source>
        <dbReference type="ARBA" id="ARBA00022679"/>
    </source>
</evidence>
<dbReference type="Gene3D" id="3.10.10.10">
    <property type="entry name" value="HIV Type 1 Reverse Transcriptase, subunit A, domain 1"/>
    <property type="match status" value="1"/>
</dbReference>
<organism evidence="10 11">
    <name type="scientific">Mytilus coruscus</name>
    <name type="common">Sea mussel</name>
    <dbReference type="NCBI Taxonomy" id="42192"/>
    <lineage>
        <taxon>Eukaryota</taxon>
        <taxon>Metazoa</taxon>
        <taxon>Spiralia</taxon>
        <taxon>Lophotrochozoa</taxon>
        <taxon>Mollusca</taxon>
        <taxon>Bivalvia</taxon>
        <taxon>Autobranchia</taxon>
        <taxon>Pteriomorphia</taxon>
        <taxon>Mytilida</taxon>
        <taxon>Mytiloidea</taxon>
        <taxon>Mytilidae</taxon>
        <taxon>Mytilinae</taxon>
        <taxon>Mytilus</taxon>
    </lineage>
</organism>
<dbReference type="EC" id="2.7.7.49" evidence="1"/>
<dbReference type="AlphaFoldDB" id="A0A6J8BS78"/>
<evidence type="ECO:0000256" key="6">
    <source>
        <dbReference type="ARBA" id="ARBA00022801"/>
    </source>
</evidence>
<keyword evidence="6" id="KW-0378">Hydrolase</keyword>
<dbReference type="Pfam" id="PF17917">
    <property type="entry name" value="RT_RNaseH"/>
    <property type="match status" value="1"/>
</dbReference>
<accession>A0A6J8BS78</accession>
<keyword evidence="3" id="KW-0548">Nucleotidyltransferase</keyword>
<name>A0A6J8BS78_MYTCO</name>
<dbReference type="GO" id="GO:0003676">
    <property type="term" value="F:nucleic acid binding"/>
    <property type="evidence" value="ECO:0007669"/>
    <property type="project" value="InterPro"/>
</dbReference>
<dbReference type="CDD" id="cd00303">
    <property type="entry name" value="retropepsin_like"/>
    <property type="match status" value="1"/>
</dbReference>
<dbReference type="EMBL" id="CACVKT020003928">
    <property type="protein sequence ID" value="CAC5386828.1"/>
    <property type="molecule type" value="Genomic_DNA"/>
</dbReference>
<dbReference type="InterPro" id="IPR050951">
    <property type="entry name" value="Retrovirus_Pol_polyprotein"/>
</dbReference>
<dbReference type="Pfam" id="PF17921">
    <property type="entry name" value="Integrase_H2C2"/>
    <property type="match status" value="1"/>
</dbReference>
<dbReference type="PANTHER" id="PTHR37984">
    <property type="entry name" value="PROTEIN CBG26694"/>
    <property type="match status" value="1"/>
</dbReference>
<dbReference type="SUPFAM" id="SSF57756">
    <property type="entry name" value="Retrovirus zinc finger-like domains"/>
    <property type="match status" value="1"/>
</dbReference>
<feature type="domain" description="Integrase catalytic" evidence="9">
    <location>
        <begin position="1017"/>
        <end position="1143"/>
    </location>
</feature>
<keyword evidence="7" id="KW-0695">RNA-directed DNA polymerase</keyword>
<dbReference type="InterPro" id="IPR036875">
    <property type="entry name" value="Znf_CCHC_sf"/>
</dbReference>
<keyword evidence="4" id="KW-0540">Nuclease</keyword>
<evidence type="ECO:0000256" key="3">
    <source>
        <dbReference type="ARBA" id="ARBA00022695"/>
    </source>
</evidence>
<dbReference type="InterPro" id="IPR001584">
    <property type="entry name" value="Integrase_cat-core"/>
</dbReference>
<reference evidence="10 11" key="1">
    <citation type="submission" date="2020-06" db="EMBL/GenBank/DDBJ databases">
        <authorList>
            <person name="Li R."/>
            <person name="Bekaert M."/>
        </authorList>
    </citation>
    <scope>NUCLEOTIDE SEQUENCE [LARGE SCALE GENOMIC DNA]</scope>
    <source>
        <strain evidence="11">wild</strain>
    </source>
</reference>
<dbReference type="Gene3D" id="3.30.70.270">
    <property type="match status" value="2"/>
</dbReference>
<keyword evidence="5" id="KW-0255">Endonuclease</keyword>
<dbReference type="InterPro" id="IPR000477">
    <property type="entry name" value="RT_dom"/>
</dbReference>
<protein>
    <recommendedName>
        <fullName evidence="1">RNA-directed DNA polymerase</fullName>
        <ecNumber evidence="1">2.7.7.49</ecNumber>
    </recommendedName>
</protein>
<sequence length="1143" mass="131676">MGDEDMAEARPVITDVGGIPKFDAHGELNSMGPRWNRWKRAFELFAMGKGVVELEQKKALLLHTAGFSVQDIYFTLEIAEPVEEETVYDVTVRALDAHFTPHVNSAVERSQFRAMTQTSSETVEQYITRSRQKAVFCNFHNIDENIRDQVIDKCYSQRLRRKVLERNNVTLVLLREIAQSLEASEQRAVSMEQKEQINKVSQHKFDKHSKFKTQNQTDFKQRRCFACGHQGHIKTDANCPARGKKCRKCKKEGHYEKCCKTKQTRNFNSRRGHATVRNVETENNDEEPYVFTINSDRTDNVDFTIKVGGVIMPIIIDSGASVNVIDRTMWEFLKKSKIKCESRLSDKKIYAYGNTQPLNVAGSFITSVSVGDENVDAEFFVVEEKGQALLGKTTAVSLGILKIQNPSESVNSINDDRKAIIKQKFQKCFEGVGKLKNFQLKIPIDESVKPVIQPIRRVPFHLREKLDKKLEELQGFDIIEKVDGPSTWVSPVVVIPKKNSEIRLCIDMRRASEAVVRERYPIPTVEEILQDLNQSKVYSELDIKWAFHQIELSQESRDITAFMTHQGLFRYKRLMFGISCAPEMYNKIIHQALGGLPGVNSIYDDIIVHGKSEEEHNRNLEQLLCRLLEKGLTLNIDKCQFNMERIEFMGHILSEHGIGVSDSKVQAIKEARKPQTVTEVKSFMGLVNFTGRFIPNLATIAEPLNRLMKKNKPFDWGPEQDDAFEKLKQCLANNTNLAYFDINADTQVIADASPVGLGAVLVQKQGDSHKIICYASRSLSEIERRYSQTEKEALGLVWACERFHVYLFGKEFQLLTDHKPLEFIFSPKSKPCARVERWVLRMQTYHYVVKHIPGAKNIADSLSRLLSTNEQKHEYNKTEEYLRMIVDEATPVAMNIREIEESSENDDEFNEIRTCLRTGRWYELKYKQYLTVKSELCALGNLIIRGTRIVVPSKLRERILQLAHEGHPGIVIMKQRLRTKVWWPNIDRDIEQWCRQCYGCQLVSKPERPEPMQRSALPSRPWEYLAADFLGPLPSGDLLFCVVDYYSRWTEIAVMKSTNAEKTVEALNKMFITHGLPISIKTDNGPQFISQYFKQYCEQNGITHRRITPLWPQANGEIERQNRSFLKRLQIAHAENKNWKEEL</sequence>
<evidence type="ECO:0000256" key="5">
    <source>
        <dbReference type="ARBA" id="ARBA00022759"/>
    </source>
</evidence>
<dbReference type="GO" id="GO:0015074">
    <property type="term" value="P:DNA integration"/>
    <property type="evidence" value="ECO:0007669"/>
    <property type="project" value="InterPro"/>
</dbReference>
<dbReference type="CDD" id="cd01647">
    <property type="entry name" value="RT_LTR"/>
    <property type="match status" value="1"/>
</dbReference>
<dbReference type="PANTHER" id="PTHR37984:SF11">
    <property type="entry name" value="INTEGRASE CATALYTIC DOMAIN-CONTAINING PROTEIN"/>
    <property type="match status" value="1"/>
</dbReference>
<dbReference type="FunFam" id="3.30.70.270:FF:000026">
    <property type="entry name" value="Transposon Ty3-G Gag-Pol polyprotein"/>
    <property type="match status" value="1"/>
</dbReference>
<dbReference type="PROSITE" id="PS00141">
    <property type="entry name" value="ASP_PROTEASE"/>
    <property type="match status" value="1"/>
</dbReference>
<dbReference type="GO" id="GO:0004190">
    <property type="term" value="F:aspartic-type endopeptidase activity"/>
    <property type="evidence" value="ECO:0007669"/>
    <property type="project" value="InterPro"/>
</dbReference>
<dbReference type="Gene3D" id="4.10.60.10">
    <property type="entry name" value="Zinc finger, CCHC-type"/>
    <property type="match status" value="1"/>
</dbReference>
<dbReference type="InterPro" id="IPR043128">
    <property type="entry name" value="Rev_trsase/Diguanyl_cyclase"/>
</dbReference>
<dbReference type="PROSITE" id="PS50878">
    <property type="entry name" value="RT_POL"/>
    <property type="match status" value="1"/>
</dbReference>
<evidence type="ECO:0000313" key="10">
    <source>
        <dbReference type="EMBL" id="CAC5386828.1"/>
    </source>
</evidence>
<dbReference type="OrthoDB" id="10053045at2759"/>
<dbReference type="InterPro" id="IPR041588">
    <property type="entry name" value="Integrase_H2C2"/>
</dbReference>
<dbReference type="InterPro" id="IPR043502">
    <property type="entry name" value="DNA/RNA_pol_sf"/>
</dbReference>